<feature type="domain" description="Glycosyl hydrolase family 13 catalytic" evidence="3">
    <location>
        <begin position="134"/>
        <end position="529"/>
    </location>
</feature>
<sequence length="622" mass="69712">MPVDLSSIHHDGSGRYVKTLANPSIHLGDNVQLRIRAGLDTPVDRVFVYTCPDGEGRYDEMQPEPGGRACRWWSIQIPISMPQTGYRFLILVGGIPYWYNASGLHDFTVTDSDDFRLLADYQSPDWVRQSVFYLVFPDRFCDGNSENNLRNGEFTYRGETARACRWGEPPSPGGLAKMVEFYGGDLDGVLSKLDYLSDLGVNSVYLTPIFTSFSNHRYDVVDYFNVDPHLGGNSALIALRRATADRGMRLILDIVPNHCGVAHPWFQQAQADPNSRTAEYFTFQKRPDEYACWLGVKSLPKLNYNSLALRRAMYSDPDSVFRHWMKAPYTIDGWRIDVANMLGRQGASQLGMEVGRGIRAAVKTENPQAYLLGENFFDPALQLQGDFLDAAMNYAGFTTPLWFWLTTFQFSTGMKRELIQAPGGFSTQALVDSWQAYRSSIPWQIVNQQFNTLGTHDTPRIQTILKNDPARVQLAVALLMTTPGVPCIFYGDEIGLKGAGLDSRVCMAWDESSWNHALLEDYRRLIHLRRTSPALSEGGFQILAVEKDSFGFLRDADQEQIIVTAHRGASPRPAGSLAVAQGGIEDGAEFVEFYNNRHALVASGRLPLPEQPAGAMIWIRKI</sequence>
<dbReference type="CDD" id="cd02857">
    <property type="entry name" value="E_set_CDase_PDE_N"/>
    <property type="match status" value="1"/>
</dbReference>
<dbReference type="InterPro" id="IPR014756">
    <property type="entry name" value="Ig_E-set"/>
</dbReference>
<evidence type="ECO:0000313" key="5">
    <source>
        <dbReference type="Proteomes" id="UP000055060"/>
    </source>
</evidence>
<evidence type="ECO:0000259" key="3">
    <source>
        <dbReference type="SMART" id="SM00642"/>
    </source>
</evidence>
<dbReference type="SUPFAM" id="SSF81296">
    <property type="entry name" value="E set domains"/>
    <property type="match status" value="1"/>
</dbReference>
<dbReference type="EMBL" id="DF967972">
    <property type="protein sequence ID" value="GAP15346.1"/>
    <property type="molecule type" value="Genomic_DNA"/>
</dbReference>
<keyword evidence="2 4" id="KW-0326">Glycosidase</keyword>
<protein>
    <submittedName>
        <fullName evidence="4">Glycosidase</fullName>
    </submittedName>
</protein>
<dbReference type="CDD" id="cd11338">
    <property type="entry name" value="AmyAc_CMD"/>
    <property type="match status" value="1"/>
</dbReference>
<dbReference type="GO" id="GO:0004553">
    <property type="term" value="F:hydrolase activity, hydrolyzing O-glycosyl compounds"/>
    <property type="evidence" value="ECO:0007669"/>
    <property type="project" value="InterPro"/>
</dbReference>
<dbReference type="InterPro" id="IPR017853">
    <property type="entry name" value="GH"/>
</dbReference>
<dbReference type="Gene3D" id="2.60.40.1180">
    <property type="entry name" value="Golgi alpha-mannosidase II"/>
    <property type="match status" value="1"/>
</dbReference>
<reference evidence="4" key="1">
    <citation type="submission" date="2015-07" db="EMBL/GenBank/DDBJ databases">
        <title>Draft Genome Sequences of Anaerolinea thermolimosa IMO-1, Bellilinea caldifistulae GOMI-1, Leptolinea tardivitalis YMTK-2, Levilinea saccharolytica KIBI-1,Longilinea arvoryzae KOME-1, Previously Described as Members of the Anaerolineaceae (Chloroflexi).</title>
        <authorList>
            <person name="Sekiguchi Y."/>
            <person name="Ohashi A."/>
            <person name="Matsuura N."/>
            <person name="Tourlousse M.D."/>
        </authorList>
    </citation>
    <scope>NUCLEOTIDE SEQUENCE [LARGE SCALE GENOMIC DNA]</scope>
    <source>
        <strain evidence="4">KOME-1</strain>
    </source>
</reference>
<keyword evidence="5" id="KW-1185">Reference proteome</keyword>
<dbReference type="InterPro" id="IPR013783">
    <property type="entry name" value="Ig-like_fold"/>
</dbReference>
<organism evidence="4">
    <name type="scientific">Longilinea arvoryzae</name>
    <dbReference type="NCBI Taxonomy" id="360412"/>
    <lineage>
        <taxon>Bacteria</taxon>
        <taxon>Bacillati</taxon>
        <taxon>Chloroflexota</taxon>
        <taxon>Anaerolineae</taxon>
        <taxon>Anaerolineales</taxon>
        <taxon>Anaerolineaceae</taxon>
        <taxon>Longilinea</taxon>
    </lineage>
</organism>
<accession>A0A0S7BM97</accession>
<dbReference type="Proteomes" id="UP000055060">
    <property type="component" value="Unassembled WGS sequence"/>
</dbReference>
<dbReference type="InterPro" id="IPR006047">
    <property type="entry name" value="GH13_cat_dom"/>
</dbReference>
<dbReference type="GO" id="GO:0005975">
    <property type="term" value="P:carbohydrate metabolic process"/>
    <property type="evidence" value="ECO:0007669"/>
    <property type="project" value="InterPro"/>
</dbReference>
<dbReference type="Pfam" id="PF00128">
    <property type="entry name" value="Alpha-amylase"/>
    <property type="match status" value="1"/>
</dbReference>
<name>A0A0S7BM97_9CHLR</name>
<dbReference type="PANTHER" id="PTHR10357:SF210">
    <property type="entry name" value="MALTODEXTRIN GLUCOSIDASE"/>
    <property type="match status" value="1"/>
</dbReference>
<dbReference type="InterPro" id="IPR004185">
    <property type="entry name" value="Glyco_hydro_13_lg-like_dom"/>
</dbReference>
<dbReference type="STRING" id="360412.LARV_03130"/>
<proteinExistence type="predicted"/>
<evidence type="ECO:0000256" key="2">
    <source>
        <dbReference type="ARBA" id="ARBA00023295"/>
    </source>
</evidence>
<gene>
    <name evidence="4" type="ORF">LARV_03130</name>
</gene>
<dbReference type="Gene3D" id="2.60.40.10">
    <property type="entry name" value="Immunoglobulins"/>
    <property type="match status" value="1"/>
</dbReference>
<keyword evidence="1" id="KW-0378">Hydrolase</keyword>
<dbReference type="InterPro" id="IPR013780">
    <property type="entry name" value="Glyco_hydro_b"/>
</dbReference>
<dbReference type="PANTHER" id="PTHR10357">
    <property type="entry name" value="ALPHA-AMYLASE FAMILY MEMBER"/>
    <property type="match status" value="1"/>
</dbReference>
<evidence type="ECO:0000256" key="1">
    <source>
        <dbReference type="ARBA" id="ARBA00022801"/>
    </source>
</evidence>
<evidence type="ECO:0000313" key="4">
    <source>
        <dbReference type="EMBL" id="GAP15346.1"/>
    </source>
</evidence>
<dbReference type="Gene3D" id="3.20.20.80">
    <property type="entry name" value="Glycosidases"/>
    <property type="match status" value="1"/>
</dbReference>
<dbReference type="RefSeq" id="WP_075074531.1">
    <property type="nucleotide sequence ID" value="NZ_DF967972.1"/>
</dbReference>
<dbReference type="SMART" id="SM00642">
    <property type="entry name" value="Aamy"/>
    <property type="match status" value="1"/>
</dbReference>
<dbReference type="SUPFAM" id="SSF51445">
    <property type="entry name" value="(Trans)glycosidases"/>
    <property type="match status" value="1"/>
</dbReference>
<dbReference type="AlphaFoldDB" id="A0A0S7BM97"/>